<name>A0ACB9TL87_HOLOL</name>
<dbReference type="Proteomes" id="UP001056778">
    <property type="component" value="Chromosome 2"/>
</dbReference>
<keyword evidence="2" id="KW-1185">Reference proteome</keyword>
<sequence>MTHARRLLRQTTKSFAYYVRRLYSTDRPYSTVVGILEESYQSDVGETVSDAKPYSSVPGPKCLPIIGNSWRFAPIIGQYNITELDKVMWSLYHDYGKIVKVEGLVGHPDLLFVFDGDIIQKVFKLEEELPHRPSMPSLYYYKQQLKSKFFGDTPGAVGVHGPKWDKFRKQVQQIVLQPNIAKKYNAPLNEIATDFVNRFDDMLDERSELPGNFMEEINKWALESVARVSLDTRLGCLNPNLSKNSEQQKIIKSILTFFKNVPEVELRFPIWRIYHNKAFREYIESLENFRSLCVKHISEALTKPIPEVNEDNLSIVQRILKKTGNPTLATVLALDFFLVGVDTTSITIASTMYHLSQNQEKQDKLYSELERVLPNPHAIISVADQEKISYLKACIKETLRLKPVVLGNGRSLQQETVIAGYKIPKGTHVIFPHLVVGNIEKYFTNSQEFLPERWLKKREGCPFATEKIHPFVSLPFGYGRRACLGRRFAEAELYILLAKVSLIFRKYKVEYNYGPMIYKVVPTYTPMNPLKFKLTARS</sequence>
<gene>
    <name evidence="1" type="ORF">MML48_2g00014907</name>
</gene>
<protein>
    <submittedName>
        <fullName evidence="1">Cytochrome p450</fullName>
    </submittedName>
</protein>
<accession>A0ACB9TL87</accession>
<evidence type="ECO:0000313" key="1">
    <source>
        <dbReference type="EMBL" id="KAI4467550.1"/>
    </source>
</evidence>
<reference evidence="1" key="1">
    <citation type="submission" date="2022-04" db="EMBL/GenBank/DDBJ databases">
        <title>Chromosome-scale genome assembly of Holotrichia oblita Faldermann.</title>
        <authorList>
            <person name="Rongchong L."/>
        </authorList>
    </citation>
    <scope>NUCLEOTIDE SEQUENCE</scope>
    <source>
        <strain evidence="1">81SQS9</strain>
    </source>
</reference>
<proteinExistence type="predicted"/>
<organism evidence="1 2">
    <name type="scientific">Holotrichia oblita</name>
    <name type="common">Chafer beetle</name>
    <dbReference type="NCBI Taxonomy" id="644536"/>
    <lineage>
        <taxon>Eukaryota</taxon>
        <taxon>Metazoa</taxon>
        <taxon>Ecdysozoa</taxon>
        <taxon>Arthropoda</taxon>
        <taxon>Hexapoda</taxon>
        <taxon>Insecta</taxon>
        <taxon>Pterygota</taxon>
        <taxon>Neoptera</taxon>
        <taxon>Endopterygota</taxon>
        <taxon>Coleoptera</taxon>
        <taxon>Polyphaga</taxon>
        <taxon>Scarabaeiformia</taxon>
        <taxon>Scarabaeidae</taxon>
        <taxon>Melolonthinae</taxon>
        <taxon>Holotrichia</taxon>
    </lineage>
</organism>
<evidence type="ECO:0000313" key="2">
    <source>
        <dbReference type="Proteomes" id="UP001056778"/>
    </source>
</evidence>
<dbReference type="EMBL" id="CM043016">
    <property type="protein sequence ID" value="KAI4467550.1"/>
    <property type="molecule type" value="Genomic_DNA"/>
</dbReference>
<comment type="caution">
    <text evidence="1">The sequence shown here is derived from an EMBL/GenBank/DDBJ whole genome shotgun (WGS) entry which is preliminary data.</text>
</comment>